<dbReference type="PRINTS" id="PR00385">
    <property type="entry name" value="P450"/>
</dbReference>
<keyword evidence="3 4" id="KW-0349">Heme</keyword>
<feature type="binding site" description="axial binding residue" evidence="3">
    <location>
        <position position="433"/>
    </location>
    <ligand>
        <name>heme</name>
        <dbReference type="ChEBI" id="CHEBI:30413"/>
    </ligand>
    <ligandPart>
        <name>Fe</name>
        <dbReference type="ChEBI" id="CHEBI:18248"/>
    </ligandPart>
</feature>
<gene>
    <name evidence="5" type="ORF">GOP47_0016232</name>
</gene>
<evidence type="ECO:0000256" key="1">
    <source>
        <dbReference type="ARBA" id="ARBA00001971"/>
    </source>
</evidence>
<organism evidence="5 6">
    <name type="scientific">Adiantum capillus-veneris</name>
    <name type="common">Maidenhair fern</name>
    <dbReference type="NCBI Taxonomy" id="13818"/>
    <lineage>
        <taxon>Eukaryota</taxon>
        <taxon>Viridiplantae</taxon>
        <taxon>Streptophyta</taxon>
        <taxon>Embryophyta</taxon>
        <taxon>Tracheophyta</taxon>
        <taxon>Polypodiopsida</taxon>
        <taxon>Polypodiidae</taxon>
        <taxon>Polypodiales</taxon>
        <taxon>Pteridineae</taxon>
        <taxon>Pteridaceae</taxon>
        <taxon>Vittarioideae</taxon>
        <taxon>Adiantum</taxon>
    </lineage>
</organism>
<dbReference type="InterPro" id="IPR002401">
    <property type="entry name" value="Cyt_P450_E_grp-I"/>
</dbReference>
<dbReference type="PRINTS" id="PR00463">
    <property type="entry name" value="EP450I"/>
</dbReference>
<dbReference type="PANTHER" id="PTHR24305:SF166">
    <property type="entry name" value="CYTOCHROME P450 12A4, MITOCHONDRIAL-RELATED"/>
    <property type="match status" value="1"/>
</dbReference>
<keyword evidence="4" id="KW-0560">Oxidoreductase</keyword>
<dbReference type="SUPFAM" id="SSF48264">
    <property type="entry name" value="Cytochrome P450"/>
    <property type="match status" value="1"/>
</dbReference>
<keyword evidence="6" id="KW-1185">Reference proteome</keyword>
<accession>A0A9D4UHQ4</accession>
<sequence length="488" mass="54950">MKCVSQQLMILTAGGVADMVRPLPRSFPPGPTHDIALEMARDPLLCFQSLKNSYGSTVGFKLATRPAVLVTSPKLVKEVLVGQSKTFVKAGTAFFPGSSLTGNGLLVSDGQVWLRQRRLANPAFRKSVVDCYAQVMVDLTSKFLERTWHHRRCTRDVYADFNRLTLEIVATTLFGGYKGSHTFDEIGQAITTAFKMFEKRGTSIFSVPEWFPTPDNLEYKSAIKKLDNVVYAVIKERRALLLAQESEGLERSSMESGSGLFQDLLMHLLQGKDDDSCLGMSDVLLRDELMTLLVAGQETSAILLAWCMHMLALHPHLQEKVYMEVKDVTGNKEPSHADIRQLRLTEAFVLETMRLMPPAYIVGRCADHSTTLGRWEIPKGTTVLVGIYLLHRDPLYWSEPLRFDPSRWLKVERASRLTEMDTYWPFGGGPRTCIGMGFAMMEACLLLSTILLRYKVSLPQHGSSRIKPKARITLRPEDKVELELMMRL</sequence>
<evidence type="ECO:0000313" key="6">
    <source>
        <dbReference type="Proteomes" id="UP000886520"/>
    </source>
</evidence>
<dbReference type="PROSITE" id="PS00086">
    <property type="entry name" value="CYTOCHROME_P450"/>
    <property type="match status" value="1"/>
</dbReference>
<keyword evidence="3 4" id="KW-0479">Metal-binding</keyword>
<keyword evidence="3 4" id="KW-0408">Iron</keyword>
<dbReference type="InterPro" id="IPR017972">
    <property type="entry name" value="Cyt_P450_CS"/>
</dbReference>
<dbReference type="GO" id="GO:0004497">
    <property type="term" value="F:monooxygenase activity"/>
    <property type="evidence" value="ECO:0007669"/>
    <property type="project" value="UniProtKB-KW"/>
</dbReference>
<dbReference type="InterPro" id="IPR001128">
    <property type="entry name" value="Cyt_P450"/>
</dbReference>
<protein>
    <recommendedName>
        <fullName evidence="7">Cytochrome P450</fullName>
    </recommendedName>
</protein>
<keyword evidence="4" id="KW-0503">Monooxygenase</keyword>
<dbReference type="AlphaFoldDB" id="A0A9D4UHQ4"/>
<evidence type="ECO:0000313" key="5">
    <source>
        <dbReference type="EMBL" id="KAI5067887.1"/>
    </source>
</evidence>
<evidence type="ECO:0008006" key="7">
    <source>
        <dbReference type="Google" id="ProtNLM"/>
    </source>
</evidence>
<comment type="similarity">
    <text evidence="2 4">Belongs to the cytochrome P450 family.</text>
</comment>
<dbReference type="Proteomes" id="UP000886520">
    <property type="component" value="Chromosome 16"/>
</dbReference>
<dbReference type="EMBL" id="JABFUD020000016">
    <property type="protein sequence ID" value="KAI5067887.1"/>
    <property type="molecule type" value="Genomic_DNA"/>
</dbReference>
<reference evidence="5" key="1">
    <citation type="submission" date="2021-01" db="EMBL/GenBank/DDBJ databases">
        <title>Adiantum capillus-veneris genome.</title>
        <authorList>
            <person name="Fang Y."/>
            <person name="Liao Q."/>
        </authorList>
    </citation>
    <scope>NUCLEOTIDE SEQUENCE</scope>
    <source>
        <strain evidence="5">H3</strain>
        <tissue evidence="5">Leaf</tissue>
    </source>
</reference>
<dbReference type="GO" id="GO:0005506">
    <property type="term" value="F:iron ion binding"/>
    <property type="evidence" value="ECO:0007669"/>
    <property type="project" value="InterPro"/>
</dbReference>
<dbReference type="Pfam" id="PF00067">
    <property type="entry name" value="p450"/>
    <property type="match status" value="1"/>
</dbReference>
<dbReference type="InterPro" id="IPR050121">
    <property type="entry name" value="Cytochrome_P450_monoxygenase"/>
</dbReference>
<dbReference type="OrthoDB" id="1470350at2759"/>
<dbReference type="PANTHER" id="PTHR24305">
    <property type="entry name" value="CYTOCHROME P450"/>
    <property type="match status" value="1"/>
</dbReference>
<dbReference type="InterPro" id="IPR036396">
    <property type="entry name" value="Cyt_P450_sf"/>
</dbReference>
<comment type="caution">
    <text evidence="5">The sequence shown here is derived from an EMBL/GenBank/DDBJ whole genome shotgun (WGS) entry which is preliminary data.</text>
</comment>
<dbReference type="Gene3D" id="1.10.630.10">
    <property type="entry name" value="Cytochrome P450"/>
    <property type="match status" value="1"/>
</dbReference>
<proteinExistence type="inferred from homology"/>
<comment type="cofactor">
    <cofactor evidence="1 3">
        <name>heme</name>
        <dbReference type="ChEBI" id="CHEBI:30413"/>
    </cofactor>
</comment>
<dbReference type="GO" id="GO:0020037">
    <property type="term" value="F:heme binding"/>
    <property type="evidence" value="ECO:0007669"/>
    <property type="project" value="InterPro"/>
</dbReference>
<name>A0A9D4UHQ4_ADICA</name>
<evidence type="ECO:0000256" key="4">
    <source>
        <dbReference type="RuleBase" id="RU000461"/>
    </source>
</evidence>
<evidence type="ECO:0000256" key="3">
    <source>
        <dbReference type="PIRSR" id="PIRSR602401-1"/>
    </source>
</evidence>
<evidence type="ECO:0000256" key="2">
    <source>
        <dbReference type="ARBA" id="ARBA00010617"/>
    </source>
</evidence>
<dbReference type="GO" id="GO:0016705">
    <property type="term" value="F:oxidoreductase activity, acting on paired donors, with incorporation or reduction of molecular oxygen"/>
    <property type="evidence" value="ECO:0007669"/>
    <property type="project" value="InterPro"/>
</dbReference>